<protein>
    <submittedName>
        <fullName evidence="1">ABC transporter substrate-binding protein</fullName>
    </submittedName>
</protein>
<proteinExistence type="predicted"/>
<dbReference type="Pfam" id="PF04392">
    <property type="entry name" value="ABC_sub_bind"/>
    <property type="match status" value="1"/>
</dbReference>
<dbReference type="CDD" id="cd06325">
    <property type="entry name" value="PBP1_ABC_unchar_transporter"/>
    <property type="match status" value="1"/>
</dbReference>
<reference evidence="1" key="1">
    <citation type="submission" date="2021-01" db="EMBL/GenBank/DDBJ databases">
        <title>Microvirga sp.</title>
        <authorList>
            <person name="Kim M.K."/>
        </authorList>
    </citation>
    <scope>NUCLEOTIDE SEQUENCE</scope>
    <source>
        <strain evidence="1">5420S-16</strain>
    </source>
</reference>
<dbReference type="PANTHER" id="PTHR35271:SF1">
    <property type="entry name" value="ABC TRANSPORTER, SUBSTRATE-BINDING LIPOPROTEIN"/>
    <property type="match status" value="1"/>
</dbReference>
<dbReference type="AlphaFoldDB" id="A0A937D2V5"/>
<dbReference type="Proteomes" id="UP000605848">
    <property type="component" value="Unassembled WGS sequence"/>
</dbReference>
<comment type="caution">
    <text evidence="1">The sequence shown here is derived from an EMBL/GenBank/DDBJ whole genome shotgun (WGS) entry which is preliminary data.</text>
</comment>
<organism evidence="1 2">
    <name type="scientific">Microvirga aerilata</name>
    <dbReference type="NCBI Taxonomy" id="670292"/>
    <lineage>
        <taxon>Bacteria</taxon>
        <taxon>Pseudomonadati</taxon>
        <taxon>Pseudomonadota</taxon>
        <taxon>Alphaproteobacteria</taxon>
        <taxon>Hyphomicrobiales</taxon>
        <taxon>Methylobacteriaceae</taxon>
        <taxon>Microvirga</taxon>
    </lineage>
</organism>
<dbReference type="Gene3D" id="3.40.50.2300">
    <property type="match status" value="2"/>
</dbReference>
<evidence type="ECO:0000313" key="2">
    <source>
        <dbReference type="Proteomes" id="UP000605848"/>
    </source>
</evidence>
<sequence>MRRRDALALLASLTMGTRSLAQTQGRLPVISFLGFASEQADRATLTALRRGLVEQGHVEGQTIVLEARHASGNLDLANRYIHEMIRRPVDVFVAPGPAATRSIRRATQIPIVAIGLPAAAGGHDLFASLARPGGTVTGLSYFGEDLAAKRIEVLREFLPKLSVLGILHNVTDPVFRDWGIQTEASARAQGLRSVRLGLSSPSPDEITKLLRSLQEQGGEAVIVIRDFLTHTMADAIVSTSALLGITVVAEQERLVEAGALMSYGADIPDLSRRAAGYVDRIIKGEKAADLPIQLPTKFELIINLKTAKALGLEVPPTLLAQA</sequence>
<name>A0A937D2V5_9HYPH</name>
<dbReference type="InterPro" id="IPR007487">
    <property type="entry name" value="ABC_transpt-TYRBP-like"/>
</dbReference>
<evidence type="ECO:0000313" key="1">
    <source>
        <dbReference type="EMBL" id="MBL0408586.1"/>
    </source>
</evidence>
<dbReference type="PANTHER" id="PTHR35271">
    <property type="entry name" value="ABC TRANSPORTER, SUBSTRATE-BINDING LIPOPROTEIN-RELATED"/>
    <property type="match status" value="1"/>
</dbReference>
<dbReference type="EMBL" id="JAEQMY010000310">
    <property type="protein sequence ID" value="MBL0408586.1"/>
    <property type="molecule type" value="Genomic_DNA"/>
</dbReference>
<accession>A0A937D2V5</accession>
<keyword evidence="2" id="KW-1185">Reference proteome</keyword>
<gene>
    <name evidence="1" type="ORF">JKG68_32535</name>
</gene>
<feature type="non-terminal residue" evidence="1">
    <location>
        <position position="322"/>
    </location>
</feature>